<reference evidence="2 3" key="1">
    <citation type="submission" date="2007-08" db="EMBL/GenBank/DDBJ databases">
        <title>Complete sequence of Roseiflexus castenholzii DSM 13941.</title>
        <authorList>
            <consortium name="US DOE Joint Genome Institute"/>
            <person name="Copeland A."/>
            <person name="Lucas S."/>
            <person name="Lapidus A."/>
            <person name="Barry K."/>
            <person name="Glavina del Rio T."/>
            <person name="Dalin E."/>
            <person name="Tice H."/>
            <person name="Pitluck S."/>
            <person name="Thompson L.S."/>
            <person name="Brettin T."/>
            <person name="Bruce D."/>
            <person name="Detter J.C."/>
            <person name="Han C."/>
            <person name="Tapia R."/>
            <person name="Schmutz J."/>
            <person name="Larimer F."/>
            <person name="Land M."/>
            <person name="Hauser L."/>
            <person name="Kyrpides N."/>
            <person name="Mikhailova N."/>
            <person name="Bryant D.A."/>
            <person name="Hanada S."/>
            <person name="Tsukatani Y."/>
            <person name="Richardson P."/>
        </authorList>
    </citation>
    <scope>NUCLEOTIDE SEQUENCE [LARGE SCALE GENOMIC DNA]</scope>
    <source>
        <strain evidence="3">DSM 13941 / HLO8</strain>
    </source>
</reference>
<dbReference type="InterPro" id="IPR037063">
    <property type="entry name" value="PHb_sf"/>
</dbReference>
<keyword evidence="3" id="KW-1185">Reference proteome</keyword>
<feature type="domain" description="YokE-like PH" evidence="1">
    <location>
        <begin position="36"/>
        <end position="85"/>
    </location>
</feature>
<dbReference type="EMBL" id="CP000804">
    <property type="protein sequence ID" value="ABU56796.1"/>
    <property type="molecule type" value="Genomic_DNA"/>
</dbReference>
<organism evidence="2 3">
    <name type="scientific">Roseiflexus castenholzii (strain DSM 13941 / HLO8)</name>
    <dbReference type="NCBI Taxonomy" id="383372"/>
    <lineage>
        <taxon>Bacteria</taxon>
        <taxon>Bacillati</taxon>
        <taxon>Chloroflexota</taxon>
        <taxon>Chloroflexia</taxon>
        <taxon>Chloroflexales</taxon>
        <taxon>Roseiflexineae</taxon>
        <taxon>Roseiflexaceae</taxon>
        <taxon>Roseiflexus</taxon>
    </lineage>
</organism>
<proteinExistence type="predicted"/>
<evidence type="ECO:0000313" key="2">
    <source>
        <dbReference type="EMBL" id="ABU56796.1"/>
    </source>
</evidence>
<sequence>MAAKVAGGIMSAGWTVYNDESQYRRIVAYLMPGETLYAVYDCKGVGTGFVGITDRRVMFYDQGMLAKKRAMVSIPYQNIAAIAVAGGDLSKRRNYPADGIRSVCLRVSRSRQSRLGLSVHFGADYGAKTAASVNRVRTMTWHTNDR</sequence>
<evidence type="ECO:0000313" key="3">
    <source>
        <dbReference type="Proteomes" id="UP000000263"/>
    </source>
</evidence>
<dbReference type="HOGENOM" id="CLU_1776009_0_0_0"/>
<gene>
    <name evidence="2" type="ordered locus">Rcas_0672</name>
</gene>
<dbReference type="Pfam" id="PF14470">
    <property type="entry name" value="bPH_3"/>
    <property type="match status" value="1"/>
</dbReference>
<dbReference type="SUPFAM" id="SSF50729">
    <property type="entry name" value="PH domain-like"/>
    <property type="match status" value="1"/>
</dbReference>
<dbReference type="eggNOG" id="ENOG503304E">
    <property type="taxonomic scope" value="Bacteria"/>
</dbReference>
<dbReference type="RefSeq" id="WP_012119227.1">
    <property type="nucleotide sequence ID" value="NC_009767.1"/>
</dbReference>
<evidence type="ECO:0000259" key="1">
    <source>
        <dbReference type="Pfam" id="PF14470"/>
    </source>
</evidence>
<dbReference type="STRING" id="383372.Rcas_0672"/>
<dbReference type="Proteomes" id="UP000000263">
    <property type="component" value="Chromosome"/>
</dbReference>
<accession>A7NH49</accession>
<dbReference type="AlphaFoldDB" id="A7NH49"/>
<dbReference type="KEGG" id="rca:Rcas_0672"/>
<dbReference type="OrthoDB" id="165521at2"/>
<dbReference type="Gene3D" id="2.30.29.50">
    <property type="entry name" value="Bacterial Pleckstrin homology domain"/>
    <property type="match status" value="1"/>
</dbReference>
<name>A7NH49_ROSCS</name>
<protein>
    <recommendedName>
        <fullName evidence="1">YokE-like PH domain-containing protein</fullName>
    </recommendedName>
</protein>
<dbReference type="InterPro" id="IPR039519">
    <property type="entry name" value="YokE-like_PH"/>
</dbReference>